<evidence type="ECO:0000259" key="12">
    <source>
        <dbReference type="Pfam" id="PF06974"/>
    </source>
</evidence>
<keyword evidence="7" id="KW-0319">Glycerol metabolism</keyword>
<proteinExistence type="inferred from homology"/>
<dbReference type="GO" id="GO:0004144">
    <property type="term" value="F:diacylglycerol O-acyltransferase activity"/>
    <property type="evidence" value="ECO:0007669"/>
    <property type="project" value="UniProtKB-EC"/>
</dbReference>
<dbReference type="Pfam" id="PF06974">
    <property type="entry name" value="WS_DGAT_C"/>
    <property type="match status" value="1"/>
</dbReference>
<feature type="domain" description="O-acyltransferase WSD1 C-terminal" evidence="12">
    <location>
        <begin position="299"/>
        <end position="444"/>
    </location>
</feature>
<evidence type="ECO:0000256" key="10">
    <source>
        <dbReference type="ARBA" id="ARBA00048109"/>
    </source>
</evidence>
<keyword evidence="14" id="KW-1185">Reference proteome</keyword>
<evidence type="ECO:0000313" key="13">
    <source>
        <dbReference type="EMBL" id="PPE75178.1"/>
    </source>
</evidence>
<comment type="similarity">
    <text evidence="3">Belongs to the long-chain O-acyltransferase family.</text>
</comment>
<evidence type="ECO:0000313" key="14">
    <source>
        <dbReference type="Proteomes" id="UP000238220"/>
    </source>
</evidence>
<protein>
    <recommendedName>
        <fullName evidence="4">diacylglycerol O-acyltransferase</fullName>
        <ecNumber evidence="4">2.3.1.20</ecNumber>
    </recommendedName>
</protein>
<dbReference type="GO" id="GO:0005886">
    <property type="term" value="C:plasma membrane"/>
    <property type="evidence" value="ECO:0007669"/>
    <property type="project" value="TreeGrafter"/>
</dbReference>
<keyword evidence="8" id="KW-0443">Lipid metabolism</keyword>
<evidence type="ECO:0000256" key="2">
    <source>
        <dbReference type="ARBA" id="ARBA00005189"/>
    </source>
</evidence>
<dbReference type="EC" id="2.3.1.20" evidence="4"/>
<keyword evidence="9 13" id="KW-0012">Acyltransferase</keyword>
<organism evidence="13 14">
    <name type="scientific">Solimonas fluminis</name>
    <dbReference type="NCBI Taxonomy" id="2086571"/>
    <lineage>
        <taxon>Bacteria</taxon>
        <taxon>Pseudomonadati</taxon>
        <taxon>Pseudomonadota</taxon>
        <taxon>Gammaproteobacteria</taxon>
        <taxon>Nevskiales</taxon>
        <taxon>Nevskiaceae</taxon>
        <taxon>Solimonas</taxon>
    </lineage>
</organism>
<dbReference type="InterPro" id="IPR014292">
    <property type="entry name" value="Acyl_transf_WS/DGAT"/>
</dbReference>
<dbReference type="EMBL" id="PSNW01000002">
    <property type="protein sequence ID" value="PPE75178.1"/>
    <property type="molecule type" value="Genomic_DNA"/>
</dbReference>
<dbReference type="SUPFAM" id="SSF52777">
    <property type="entry name" value="CoA-dependent acyltransferases"/>
    <property type="match status" value="2"/>
</dbReference>
<dbReference type="PANTHER" id="PTHR31650:SF1">
    <property type="entry name" value="WAX ESTER SYNTHASE_DIACYLGLYCEROL ACYLTRANSFERASE 4-RELATED"/>
    <property type="match status" value="1"/>
</dbReference>
<feature type="domain" description="O-acyltransferase WSD1-like N-terminal" evidence="11">
    <location>
        <begin position="7"/>
        <end position="259"/>
    </location>
</feature>
<dbReference type="InterPro" id="IPR009721">
    <property type="entry name" value="O-acyltransferase_WSD1_C"/>
</dbReference>
<comment type="pathway">
    <text evidence="1">Glycerolipid metabolism; triacylglycerol biosynthesis.</text>
</comment>
<dbReference type="GO" id="GO:0051701">
    <property type="term" value="P:biological process involved in interaction with host"/>
    <property type="evidence" value="ECO:0007669"/>
    <property type="project" value="TreeGrafter"/>
</dbReference>
<dbReference type="AlphaFoldDB" id="A0A2S5TK58"/>
<dbReference type="GO" id="GO:0019432">
    <property type="term" value="P:triglyceride biosynthetic process"/>
    <property type="evidence" value="ECO:0007669"/>
    <property type="project" value="UniProtKB-UniPathway"/>
</dbReference>
<dbReference type="InterPro" id="IPR004255">
    <property type="entry name" value="O-acyltransferase_WSD1_N"/>
</dbReference>
<dbReference type="Gene3D" id="3.30.559.10">
    <property type="entry name" value="Chloramphenicol acetyltransferase-like domain"/>
    <property type="match status" value="1"/>
</dbReference>
<evidence type="ECO:0000256" key="5">
    <source>
        <dbReference type="ARBA" id="ARBA00022516"/>
    </source>
</evidence>
<dbReference type="OrthoDB" id="9810950at2"/>
<comment type="catalytic activity">
    <reaction evidence="10">
        <text>an acyl-CoA + a 1,2-diacyl-sn-glycerol = a triacyl-sn-glycerol + CoA</text>
        <dbReference type="Rhea" id="RHEA:10868"/>
        <dbReference type="ChEBI" id="CHEBI:17815"/>
        <dbReference type="ChEBI" id="CHEBI:57287"/>
        <dbReference type="ChEBI" id="CHEBI:58342"/>
        <dbReference type="ChEBI" id="CHEBI:64615"/>
        <dbReference type="EC" id="2.3.1.20"/>
    </reaction>
</comment>
<evidence type="ECO:0000256" key="8">
    <source>
        <dbReference type="ARBA" id="ARBA00023098"/>
    </source>
</evidence>
<reference evidence="13 14" key="1">
    <citation type="submission" date="2018-02" db="EMBL/GenBank/DDBJ databases">
        <title>Genome sequencing of Solimonas sp. HR-BB.</title>
        <authorList>
            <person name="Lee Y."/>
            <person name="Jeon C.O."/>
        </authorList>
    </citation>
    <scope>NUCLEOTIDE SEQUENCE [LARGE SCALE GENOMIC DNA]</scope>
    <source>
        <strain evidence="13 14">HR-BB</strain>
    </source>
</reference>
<dbReference type="Proteomes" id="UP000238220">
    <property type="component" value="Unassembled WGS sequence"/>
</dbReference>
<comment type="caution">
    <text evidence="13">The sequence shown here is derived from an EMBL/GenBank/DDBJ whole genome shotgun (WGS) entry which is preliminary data.</text>
</comment>
<dbReference type="PANTHER" id="PTHR31650">
    <property type="entry name" value="O-ACYLTRANSFERASE (WSD1-LIKE) FAMILY PROTEIN"/>
    <property type="match status" value="1"/>
</dbReference>
<evidence type="ECO:0000256" key="4">
    <source>
        <dbReference type="ARBA" id="ARBA00013244"/>
    </source>
</evidence>
<evidence type="ECO:0000259" key="11">
    <source>
        <dbReference type="Pfam" id="PF03007"/>
    </source>
</evidence>
<dbReference type="Gene3D" id="3.30.559.30">
    <property type="entry name" value="Nonribosomal peptide synthetase, condensation domain"/>
    <property type="match status" value="1"/>
</dbReference>
<comment type="pathway">
    <text evidence="2">Lipid metabolism.</text>
</comment>
<keyword evidence="5" id="KW-0444">Lipid biosynthesis</keyword>
<accession>A0A2S5TK58</accession>
<dbReference type="InterPro" id="IPR045034">
    <property type="entry name" value="O-acyltransferase_WSD1-like"/>
</dbReference>
<dbReference type="UniPathway" id="UPA00282"/>
<dbReference type="GO" id="GO:0071731">
    <property type="term" value="P:response to nitric oxide"/>
    <property type="evidence" value="ECO:0007669"/>
    <property type="project" value="TreeGrafter"/>
</dbReference>
<keyword evidence="6 13" id="KW-0808">Transferase</keyword>
<dbReference type="Pfam" id="PF03007">
    <property type="entry name" value="WS_DGAT_cat"/>
    <property type="match status" value="1"/>
</dbReference>
<name>A0A2S5TK58_9GAMM</name>
<sequence length="459" mass="49607">MTQKIPAIDAAFLHMESHDTPMHVAGLQIFSLPAGAGPDYLRRLVAELKAPRELSAPWNLRLRPSALSRLTPAWEEDHDVDLDYHVRHLALPQPGGERELGVLVSRLHSHRLNRRRPLWECHVIEGLENHRFALYTKIHHALVDGVTTMRLLMQALAENPHGPLVPPWAAQARMPPPAPTAPRALQRRAATAAGALQGLARMAGQAGREAGSLVAPYAAPRSPLNGRVTGQRRLATQQFEMARIKRLARAAEATLNDVVLALCSAALRRFLKDANTLPAQPLVAAIPVSMRPPGDATDGNAVSLMLARLGTDIADPAARLAAIREGTQRAKDHLRTMTTDAQALYSSLFAAPFALQTLAGLTGRTRPFFNVTVSNVPGPAGRLFLGDARLEAMYPVSIAAHGQALNITCTSYAGSLNFGLLGCRDSLPHLQRLAVYMADAMAELEEQFGLPADIPRAAA</sequence>
<dbReference type="GO" id="GO:0006071">
    <property type="term" value="P:glycerol metabolic process"/>
    <property type="evidence" value="ECO:0007669"/>
    <property type="project" value="UniProtKB-KW"/>
</dbReference>
<dbReference type="NCBIfam" id="TIGR02946">
    <property type="entry name" value="acyl_WS_DGAT"/>
    <property type="match status" value="1"/>
</dbReference>
<dbReference type="GO" id="GO:0001666">
    <property type="term" value="P:response to hypoxia"/>
    <property type="evidence" value="ECO:0007669"/>
    <property type="project" value="TreeGrafter"/>
</dbReference>
<gene>
    <name evidence="13" type="ORF">C3942_05750</name>
</gene>
<dbReference type="RefSeq" id="WP_104229404.1">
    <property type="nucleotide sequence ID" value="NZ_PSNW01000002.1"/>
</dbReference>
<evidence type="ECO:0000256" key="9">
    <source>
        <dbReference type="ARBA" id="ARBA00023315"/>
    </source>
</evidence>
<evidence type="ECO:0000256" key="7">
    <source>
        <dbReference type="ARBA" id="ARBA00022798"/>
    </source>
</evidence>
<dbReference type="InterPro" id="IPR023213">
    <property type="entry name" value="CAT-like_dom_sf"/>
</dbReference>
<evidence type="ECO:0000256" key="6">
    <source>
        <dbReference type="ARBA" id="ARBA00022679"/>
    </source>
</evidence>
<evidence type="ECO:0000256" key="3">
    <source>
        <dbReference type="ARBA" id="ARBA00009587"/>
    </source>
</evidence>
<evidence type="ECO:0000256" key="1">
    <source>
        <dbReference type="ARBA" id="ARBA00004771"/>
    </source>
</evidence>